<dbReference type="RefSeq" id="WP_264772340.1">
    <property type="nucleotide sequence ID" value="NZ_JAPDOG010000011.1"/>
</dbReference>
<reference evidence="1 2" key="1">
    <citation type="submission" date="2022-10" db="EMBL/GenBank/DDBJ databases">
        <title>Defluviimonas sp. CAU 1641 isolated from mud.</title>
        <authorList>
            <person name="Kim W."/>
        </authorList>
    </citation>
    <scope>NUCLEOTIDE SEQUENCE [LARGE SCALE GENOMIC DNA]</scope>
    <source>
        <strain evidence="1 2">CAU 1641</strain>
    </source>
</reference>
<comment type="caution">
    <text evidence="1">The sequence shown here is derived from an EMBL/GenBank/DDBJ whole genome shotgun (WGS) entry which is preliminary data.</text>
</comment>
<dbReference type="Proteomes" id="UP001207582">
    <property type="component" value="Unassembled WGS sequence"/>
</dbReference>
<gene>
    <name evidence="1" type="ORF">OM960_13520</name>
</gene>
<sequence length="487" mass="52836">MAIEFVDIENEDRGDTAPFSHVGIIFFAPDGSWSAMRPGTGFEASGEGAPQRLEPGLWVADMEYDAVRAIAKEMRGFTMRSNTWLKLTIDQIQAAFGLAGRPRHQAIAIVSAIAGRVFRLTQEALRGNLSEMGYRQPQDFTGLLERSASLATGIAAVNATAMSRSGSADKRVIDHFVRTFQSGIYITNRKGVADGFINLSFHFPRMSYARRVTDAEVPGSSLWQSASRKDPQSSADFLAEIRGFGRPAIYKAVCHPGEAFVPEYVQAFANSVGSSTGDTYRTRFIEEEILLLSRHYQVSVEGVVAGTDWIPSATGRLVRSLEAAAGGEEPARGSWSVGVAAENILASAMRSVKKESPGQAAEAVWIAARDRAAMMPAIAALDSVGASLVSAHCGNIVVRCPLDHELLMLVVNAAWESGLVLPLEEVEALRQIGVPIPEEPGLFGGNDVDYLLSAVVHKRQRNALWSLDGIMDHPAEERAKRFRIMTT</sequence>
<protein>
    <recommendedName>
        <fullName evidence="3">DUF3800 domain-containing protein</fullName>
    </recommendedName>
</protein>
<proteinExistence type="predicted"/>
<evidence type="ECO:0000313" key="2">
    <source>
        <dbReference type="Proteomes" id="UP001207582"/>
    </source>
</evidence>
<organism evidence="1 2">
    <name type="scientific">Defluviimonas salinarum</name>
    <dbReference type="NCBI Taxonomy" id="2992147"/>
    <lineage>
        <taxon>Bacteria</taxon>
        <taxon>Pseudomonadati</taxon>
        <taxon>Pseudomonadota</taxon>
        <taxon>Alphaproteobacteria</taxon>
        <taxon>Rhodobacterales</taxon>
        <taxon>Paracoccaceae</taxon>
        <taxon>Albidovulum</taxon>
    </lineage>
</organism>
<evidence type="ECO:0000313" key="1">
    <source>
        <dbReference type="EMBL" id="MCW3782606.1"/>
    </source>
</evidence>
<name>A0ABT3J4M1_9RHOB</name>
<evidence type="ECO:0008006" key="3">
    <source>
        <dbReference type="Google" id="ProtNLM"/>
    </source>
</evidence>
<accession>A0ABT3J4M1</accession>
<dbReference type="EMBL" id="JAPDOG010000011">
    <property type="protein sequence ID" value="MCW3782606.1"/>
    <property type="molecule type" value="Genomic_DNA"/>
</dbReference>
<keyword evidence="2" id="KW-1185">Reference proteome</keyword>